<comment type="pathway">
    <text evidence="6">Cofactor biosynthesis; adenosylcobalamin biosynthesis; adenosylcobalamin from cob(II)yrinate a,c-diamide: step 2/7.</text>
</comment>
<keyword evidence="10" id="KW-1185">Reference proteome</keyword>
<evidence type="ECO:0000313" key="9">
    <source>
        <dbReference type="EMBL" id="SET69179.1"/>
    </source>
</evidence>
<keyword evidence="5 6" id="KW-0067">ATP-binding</keyword>
<keyword evidence="6" id="KW-0169">Cobalamin biosynthesis</keyword>
<dbReference type="EC" id="2.5.1.17" evidence="6"/>
<dbReference type="InterPro" id="IPR016030">
    <property type="entry name" value="CblAdoTrfase-like"/>
</dbReference>
<evidence type="ECO:0000256" key="6">
    <source>
        <dbReference type="RuleBase" id="RU366026"/>
    </source>
</evidence>
<accession>X5DKM0</accession>
<protein>
    <recommendedName>
        <fullName evidence="6">Corrinoid adenosyltransferase</fullName>
        <ecNumber evidence="6">2.5.1.17</ecNumber>
    </recommendedName>
    <alternativeName>
        <fullName evidence="6">Cob(II)alamin adenosyltransferase</fullName>
    </alternativeName>
    <alternativeName>
        <fullName evidence="6">Cob(II)yrinic acid a,c-diamide adenosyltransferase</fullName>
    </alternativeName>
    <alternativeName>
        <fullName evidence="6">Cobinamide/cobalamin adenosyltransferase</fullName>
    </alternativeName>
</protein>
<reference evidence="9 11" key="2">
    <citation type="submission" date="2016-10" db="EMBL/GenBank/DDBJ databases">
        <authorList>
            <person name="de Groot N.N."/>
        </authorList>
    </citation>
    <scope>NUCLEOTIDE SEQUENCE [LARGE SCALE GENOMIC DNA]</scope>
    <source>
        <strain evidence="9 11">DSM 25947</strain>
    </source>
</reference>
<comment type="catalytic activity">
    <reaction evidence="6">
        <text>2 cob(II)yrinate a,c diamide + reduced [electron-transfer flavoprotein] + 2 ATP = 2 adenosylcob(III)yrinate a,c-diamide + 2 triphosphate + oxidized [electron-transfer flavoprotein] + 3 H(+)</text>
        <dbReference type="Rhea" id="RHEA:11528"/>
        <dbReference type="Rhea" id="RHEA-COMP:10685"/>
        <dbReference type="Rhea" id="RHEA-COMP:10686"/>
        <dbReference type="ChEBI" id="CHEBI:15378"/>
        <dbReference type="ChEBI" id="CHEBI:18036"/>
        <dbReference type="ChEBI" id="CHEBI:30616"/>
        <dbReference type="ChEBI" id="CHEBI:57692"/>
        <dbReference type="ChEBI" id="CHEBI:58307"/>
        <dbReference type="ChEBI" id="CHEBI:58503"/>
        <dbReference type="ChEBI" id="CHEBI:58537"/>
        <dbReference type="EC" id="2.5.1.17"/>
    </reaction>
</comment>
<dbReference type="GO" id="GO:0008817">
    <property type="term" value="F:corrinoid adenosyltransferase activity"/>
    <property type="evidence" value="ECO:0007669"/>
    <property type="project" value="UniProtKB-UniRule"/>
</dbReference>
<keyword evidence="4 6" id="KW-0547">Nucleotide-binding</keyword>
<evidence type="ECO:0000256" key="1">
    <source>
        <dbReference type="ARBA" id="ARBA00007487"/>
    </source>
</evidence>
<dbReference type="HOGENOM" id="CLU_083486_0_2_10"/>
<dbReference type="EMBL" id="CP007451">
    <property type="protein sequence ID" value="AHW61102.1"/>
    <property type="molecule type" value="Genomic_DNA"/>
</dbReference>
<dbReference type="InterPro" id="IPR036451">
    <property type="entry name" value="CblAdoTrfase-like_sf"/>
</dbReference>
<dbReference type="NCBIfam" id="TIGR00636">
    <property type="entry name" value="PduO_Nterm"/>
    <property type="match status" value="1"/>
</dbReference>
<comment type="similarity">
    <text evidence="1 6">Belongs to the Cob(I)alamin adenosyltransferase family.</text>
</comment>
<evidence type="ECO:0000256" key="2">
    <source>
        <dbReference type="ARBA" id="ARBA00011233"/>
    </source>
</evidence>
<dbReference type="FunFam" id="1.20.1200.10:FF:000001">
    <property type="entry name" value="Cob(I)yrinic acid a,c-diamide adenosyltransferase"/>
    <property type="match status" value="1"/>
</dbReference>
<dbReference type="AlphaFoldDB" id="X5DKM0"/>
<dbReference type="Pfam" id="PF01923">
    <property type="entry name" value="Cob_adeno_trans"/>
    <property type="match status" value="1"/>
</dbReference>
<dbReference type="Gene3D" id="1.20.1200.10">
    <property type="entry name" value="Cobalamin adenosyltransferase-like"/>
    <property type="match status" value="1"/>
</dbReference>
<feature type="domain" description="Cobalamin adenosyltransferase-like" evidence="7">
    <location>
        <begin position="24"/>
        <end position="188"/>
    </location>
</feature>
<evidence type="ECO:0000256" key="5">
    <source>
        <dbReference type="ARBA" id="ARBA00022840"/>
    </source>
</evidence>
<reference evidence="8 10" key="1">
    <citation type="submission" date="2014-03" db="EMBL/GenBank/DDBJ databases">
        <title>Complete genome sequence of a deeply braunched marine Bacteroidia bacterium Draconibacterium orientale type strain FH5T.</title>
        <authorList>
            <person name="Li X."/>
            <person name="Wang X."/>
            <person name="Xie Z."/>
            <person name="Du Z."/>
            <person name="Chen G."/>
        </authorList>
    </citation>
    <scope>NUCLEOTIDE SEQUENCE [LARGE SCALE GENOMIC DNA]</scope>
    <source>
        <strain evidence="8 10">FH5</strain>
    </source>
</reference>
<proteinExistence type="inferred from homology"/>
<dbReference type="UniPathway" id="UPA00148">
    <property type="reaction ID" value="UER00233"/>
</dbReference>
<evidence type="ECO:0000313" key="11">
    <source>
        <dbReference type="Proteomes" id="UP000181981"/>
    </source>
</evidence>
<dbReference type="GO" id="GO:0005524">
    <property type="term" value="F:ATP binding"/>
    <property type="evidence" value="ECO:0007669"/>
    <property type="project" value="UniProtKB-UniRule"/>
</dbReference>
<dbReference type="PANTHER" id="PTHR12213">
    <property type="entry name" value="CORRINOID ADENOSYLTRANSFERASE"/>
    <property type="match status" value="1"/>
</dbReference>
<evidence type="ECO:0000259" key="7">
    <source>
        <dbReference type="Pfam" id="PF01923"/>
    </source>
</evidence>
<gene>
    <name evidence="8" type="ORF">FH5T_19690</name>
    <name evidence="9" type="ORF">SAMN05444285_12019</name>
</gene>
<name>X5DKM0_9BACT</name>
<dbReference type="GO" id="GO:0009236">
    <property type="term" value="P:cobalamin biosynthetic process"/>
    <property type="evidence" value="ECO:0007669"/>
    <property type="project" value="UniProtKB-UniRule"/>
</dbReference>
<evidence type="ECO:0000313" key="10">
    <source>
        <dbReference type="Proteomes" id="UP000023772"/>
    </source>
</evidence>
<evidence type="ECO:0000256" key="3">
    <source>
        <dbReference type="ARBA" id="ARBA00022679"/>
    </source>
</evidence>
<evidence type="ECO:0000256" key="4">
    <source>
        <dbReference type="ARBA" id="ARBA00022741"/>
    </source>
</evidence>
<dbReference type="PANTHER" id="PTHR12213:SF0">
    <property type="entry name" value="CORRINOID ADENOSYLTRANSFERASE MMAB"/>
    <property type="match status" value="1"/>
</dbReference>
<dbReference type="InterPro" id="IPR029499">
    <property type="entry name" value="PduO-typ"/>
</dbReference>
<comment type="subunit">
    <text evidence="2">Homotrimer.</text>
</comment>
<evidence type="ECO:0000313" key="8">
    <source>
        <dbReference type="EMBL" id="AHW61102.1"/>
    </source>
</evidence>
<dbReference type="Proteomes" id="UP000181981">
    <property type="component" value="Unassembled WGS sequence"/>
</dbReference>
<dbReference type="eggNOG" id="COG2096">
    <property type="taxonomic scope" value="Bacteria"/>
</dbReference>
<dbReference type="KEGG" id="dori:FH5T_19690"/>
<keyword evidence="3 6" id="KW-0808">Transferase</keyword>
<dbReference type="STRING" id="1168034.FH5T_19690"/>
<dbReference type="SUPFAM" id="SSF89028">
    <property type="entry name" value="Cobalamin adenosyltransferase-like"/>
    <property type="match status" value="1"/>
</dbReference>
<sequence length="202" mass="22998">MVNISGFFMFSLYKRINMSGDFKIYTKTGDDGTTGLVGGSRVKKYDLRLESYGTVDELNACIGVIRSFDIDVAVKDLLLKIQHKLFNIGSRLASDEKGQEFTAKLIVKNEDIEVLEKAIDAYHETLPELRNFILPGGELSAAQCHIARTICRRAERRIVEFAEQTPVQPELIKYINRLSDYLFVLARKLAHDKGIDETTWQY</sequence>
<organism evidence="9 11">
    <name type="scientific">Draconibacterium orientale</name>
    <dbReference type="NCBI Taxonomy" id="1168034"/>
    <lineage>
        <taxon>Bacteria</taxon>
        <taxon>Pseudomonadati</taxon>
        <taxon>Bacteroidota</taxon>
        <taxon>Bacteroidia</taxon>
        <taxon>Marinilabiliales</taxon>
        <taxon>Prolixibacteraceae</taxon>
        <taxon>Draconibacterium</taxon>
    </lineage>
</organism>
<comment type="catalytic activity">
    <reaction evidence="6">
        <text>2 cob(II)alamin + reduced [electron-transfer flavoprotein] + 2 ATP = 2 adenosylcob(III)alamin + 2 triphosphate + oxidized [electron-transfer flavoprotein] + 3 H(+)</text>
        <dbReference type="Rhea" id="RHEA:28671"/>
        <dbReference type="Rhea" id="RHEA-COMP:10685"/>
        <dbReference type="Rhea" id="RHEA-COMP:10686"/>
        <dbReference type="ChEBI" id="CHEBI:15378"/>
        <dbReference type="ChEBI" id="CHEBI:16304"/>
        <dbReference type="ChEBI" id="CHEBI:18036"/>
        <dbReference type="ChEBI" id="CHEBI:18408"/>
        <dbReference type="ChEBI" id="CHEBI:30616"/>
        <dbReference type="ChEBI" id="CHEBI:57692"/>
        <dbReference type="ChEBI" id="CHEBI:58307"/>
        <dbReference type="EC" id="2.5.1.17"/>
    </reaction>
</comment>
<dbReference type="EMBL" id="FOHT01000020">
    <property type="protein sequence ID" value="SET69179.1"/>
    <property type="molecule type" value="Genomic_DNA"/>
</dbReference>
<dbReference type="Proteomes" id="UP000023772">
    <property type="component" value="Chromosome"/>
</dbReference>